<dbReference type="SUPFAM" id="SSF48371">
    <property type="entry name" value="ARM repeat"/>
    <property type="match status" value="1"/>
</dbReference>
<proteinExistence type="predicted"/>
<dbReference type="eggNOG" id="arCOG02966">
    <property type="taxonomic scope" value="Archaea"/>
</dbReference>
<dbReference type="Proteomes" id="UP000003751">
    <property type="component" value="Unassembled WGS sequence"/>
</dbReference>
<dbReference type="InterPro" id="IPR011989">
    <property type="entry name" value="ARM-like"/>
</dbReference>
<dbReference type="Pfam" id="PF13646">
    <property type="entry name" value="HEAT_2"/>
    <property type="match status" value="1"/>
</dbReference>
<evidence type="ECO:0000313" key="3">
    <source>
        <dbReference type="EMBL" id="EFW91549.1"/>
    </source>
</evidence>
<evidence type="ECO:0000313" key="5">
    <source>
        <dbReference type="Proteomes" id="UP000003751"/>
    </source>
</evidence>
<protein>
    <submittedName>
        <fullName evidence="4">HEAT repeat-containing protein</fullName>
    </submittedName>
</protein>
<reference evidence="4" key="2">
    <citation type="submission" date="2016-11" db="EMBL/GenBank/DDBJ databases">
        <authorList>
            <person name="Jaros S."/>
            <person name="Januszkiewicz K."/>
            <person name="Wedrychowicz H."/>
        </authorList>
    </citation>
    <scope>NUCLEOTIDE SEQUENCE [LARGE SCALE GENOMIC DNA]</scope>
    <source>
        <strain evidence="4">DX253</strain>
    </source>
</reference>
<feature type="compositionally biased region" description="Acidic residues" evidence="2">
    <location>
        <begin position="278"/>
        <end position="290"/>
    </location>
</feature>
<dbReference type="PANTHER" id="PTHR12697">
    <property type="entry name" value="PBS LYASE HEAT-LIKE PROTEIN"/>
    <property type="match status" value="1"/>
</dbReference>
<evidence type="ECO:0000256" key="2">
    <source>
        <dbReference type="SAM" id="MobiDB-lite"/>
    </source>
</evidence>
<dbReference type="PATRIC" id="fig|797209.4.peg.2625"/>
<sequence length="339" mass="36241">MDESSHRPSVERLAELLDSREHDGAIACLERFETAPTEERKAALDVLRRVESETSGVVGPLLPALSPFVTDGERSIRLTTAKLFVAVAERDPDAVVPVLPILTDRLADEDEFYFVRARAAEALGNVALDHPDAVASPEVVAELQIGLSFDEPEVKEKLAKALGDIALGDPDRLDHRVSNLAEHLDDGDELVRYYLCTALAAVGCVSPAALGAEADALAARLDDENHHVRGRAAEAVGLLGRVDGDDSVPPEAMERLCERREDESSFVRDRARFALDAIDEGDQESGDDGGEGTLAGLRATTDEAVEEITAEDGTGVCPSCGHSLPDVGPPMCPRCGSPY</sequence>
<dbReference type="GO" id="GO:0016491">
    <property type="term" value="F:oxidoreductase activity"/>
    <property type="evidence" value="ECO:0007669"/>
    <property type="project" value="TreeGrafter"/>
</dbReference>
<evidence type="ECO:0000313" key="6">
    <source>
        <dbReference type="Proteomes" id="UP000184203"/>
    </source>
</evidence>
<dbReference type="STRING" id="797209.GCA_000376445_03822"/>
<dbReference type="InterPro" id="IPR016024">
    <property type="entry name" value="ARM-type_fold"/>
</dbReference>
<dbReference type="Proteomes" id="UP000184203">
    <property type="component" value="Unassembled WGS sequence"/>
</dbReference>
<gene>
    <name evidence="4" type="ORF">SAMN05444342_3414</name>
    <name evidence="3" type="ORF">ZOD2009_13336</name>
</gene>
<dbReference type="OrthoDB" id="169052at2157"/>
<comment type="function">
    <text evidence="1">Catalyzes the hydroxylation of the N(6)-(4-aminobutyl)-L-lysine intermediate produced by deoxyhypusine synthase/DHPS on a critical lysine of the eukaryotic translation initiation factor 5A/eIF-5A. This is the second step of the post-translational modification of that lysine into an unusual amino acid residue named hypusine. Hypusination is unique to mature eIF-5A factor and is essential for its function.</text>
</comment>
<accession>E7QV31</accession>
<organism evidence="3 5">
    <name type="scientific">Haladaptatus paucihalophilus DX253</name>
    <dbReference type="NCBI Taxonomy" id="797209"/>
    <lineage>
        <taxon>Archaea</taxon>
        <taxon>Methanobacteriati</taxon>
        <taxon>Methanobacteriota</taxon>
        <taxon>Stenosarchaea group</taxon>
        <taxon>Halobacteria</taxon>
        <taxon>Halobacteriales</taxon>
        <taxon>Haladaptataceae</taxon>
        <taxon>Haladaptatus</taxon>
    </lineage>
</organism>
<dbReference type="AlphaFoldDB" id="E7QV31"/>
<evidence type="ECO:0000313" key="4">
    <source>
        <dbReference type="EMBL" id="SHL24968.1"/>
    </source>
</evidence>
<dbReference type="EMBL" id="FRAN01000005">
    <property type="protein sequence ID" value="SHL24968.1"/>
    <property type="molecule type" value="Genomic_DNA"/>
</dbReference>
<evidence type="ECO:0000256" key="1">
    <source>
        <dbReference type="ARBA" id="ARBA00045876"/>
    </source>
</evidence>
<feature type="region of interest" description="Disordered" evidence="2">
    <location>
        <begin position="278"/>
        <end position="298"/>
    </location>
</feature>
<dbReference type="EMBL" id="AEMG01000013">
    <property type="protein sequence ID" value="EFW91549.1"/>
    <property type="molecule type" value="Genomic_DNA"/>
</dbReference>
<dbReference type="PANTHER" id="PTHR12697:SF5">
    <property type="entry name" value="DEOXYHYPUSINE HYDROXYLASE"/>
    <property type="match status" value="1"/>
</dbReference>
<name>E7QV31_HALPU</name>
<dbReference type="InterPro" id="IPR021133">
    <property type="entry name" value="HEAT_type_2"/>
</dbReference>
<dbReference type="RefSeq" id="WP_007980584.1">
    <property type="nucleotide sequence ID" value="NZ_AEMG01000013.1"/>
</dbReference>
<reference evidence="3 5" key="1">
    <citation type="journal article" date="2014" name="ISME J.">
        <title>Trehalose/2-sulfotrehalose biosynthesis and glycine-betaine uptake are widely spread mechanisms for osmoadaptation in the Halobacteriales.</title>
        <authorList>
            <person name="Youssef N.H."/>
            <person name="Savage-Ashlock K.N."/>
            <person name="McCully A.L."/>
            <person name="Luedtke B."/>
            <person name="Shaw E.I."/>
            <person name="Hoff W.D."/>
            <person name="Elshahed M.S."/>
        </authorList>
    </citation>
    <scope>NUCLEOTIDE SEQUENCE [LARGE SCALE GENOMIC DNA]</scope>
    <source>
        <strain evidence="3 5">DX253</strain>
    </source>
</reference>
<dbReference type="PROSITE" id="PS50077">
    <property type="entry name" value="HEAT_REPEAT"/>
    <property type="match status" value="1"/>
</dbReference>
<reference evidence="6" key="3">
    <citation type="submission" date="2016-11" db="EMBL/GenBank/DDBJ databases">
        <authorList>
            <person name="Varghese N."/>
            <person name="Submissions S."/>
        </authorList>
    </citation>
    <scope>NUCLEOTIDE SEQUENCE [LARGE SCALE GENOMIC DNA]</scope>
    <source>
        <strain evidence="6">DX253</strain>
    </source>
</reference>
<dbReference type="Gene3D" id="1.25.10.10">
    <property type="entry name" value="Leucine-rich Repeat Variant"/>
    <property type="match status" value="2"/>
</dbReference>
<keyword evidence="6" id="KW-1185">Reference proteome</keyword>